<reference evidence="2" key="1">
    <citation type="submission" date="2023-03" db="EMBL/GenBank/DDBJ databases">
        <title>Massive genome expansion in bonnet fungi (Mycena s.s.) driven by repeated elements and novel gene families across ecological guilds.</title>
        <authorList>
            <consortium name="Lawrence Berkeley National Laboratory"/>
            <person name="Harder C.B."/>
            <person name="Miyauchi S."/>
            <person name="Viragh M."/>
            <person name="Kuo A."/>
            <person name="Thoen E."/>
            <person name="Andreopoulos B."/>
            <person name="Lu D."/>
            <person name="Skrede I."/>
            <person name="Drula E."/>
            <person name="Henrissat B."/>
            <person name="Morin E."/>
            <person name="Kohler A."/>
            <person name="Barry K."/>
            <person name="LaButti K."/>
            <person name="Morin E."/>
            <person name="Salamov A."/>
            <person name="Lipzen A."/>
            <person name="Mereny Z."/>
            <person name="Hegedus B."/>
            <person name="Baldrian P."/>
            <person name="Stursova M."/>
            <person name="Weitz H."/>
            <person name="Taylor A."/>
            <person name="Grigoriev I.V."/>
            <person name="Nagy L.G."/>
            <person name="Martin F."/>
            <person name="Kauserud H."/>
        </authorList>
    </citation>
    <scope>NUCLEOTIDE SEQUENCE</scope>
    <source>
        <strain evidence="2">9144</strain>
    </source>
</reference>
<proteinExistence type="predicted"/>
<evidence type="ECO:0000256" key="1">
    <source>
        <dbReference type="SAM" id="MobiDB-lite"/>
    </source>
</evidence>
<dbReference type="EMBL" id="JARJCW010000005">
    <property type="protein sequence ID" value="KAJ7224149.1"/>
    <property type="molecule type" value="Genomic_DNA"/>
</dbReference>
<evidence type="ECO:0000313" key="2">
    <source>
        <dbReference type="EMBL" id="KAJ7224149.1"/>
    </source>
</evidence>
<dbReference type="Proteomes" id="UP001219525">
    <property type="component" value="Unassembled WGS sequence"/>
</dbReference>
<accession>A0AAD6YMR0</accession>
<feature type="compositionally biased region" description="Basic residues" evidence="1">
    <location>
        <begin position="62"/>
        <end position="74"/>
    </location>
</feature>
<dbReference type="AlphaFoldDB" id="A0AAD6YMR0"/>
<gene>
    <name evidence="2" type="ORF">GGX14DRAFT_557040</name>
</gene>
<protein>
    <submittedName>
        <fullName evidence="2">Uncharacterized protein</fullName>
    </submittedName>
</protein>
<feature type="compositionally biased region" description="Basic and acidic residues" evidence="1">
    <location>
        <begin position="144"/>
        <end position="158"/>
    </location>
</feature>
<feature type="compositionally biased region" description="Low complexity" evidence="1">
    <location>
        <begin position="108"/>
        <end position="124"/>
    </location>
</feature>
<evidence type="ECO:0000313" key="3">
    <source>
        <dbReference type="Proteomes" id="UP001219525"/>
    </source>
</evidence>
<comment type="caution">
    <text evidence="2">The sequence shown here is derived from an EMBL/GenBank/DDBJ whole genome shotgun (WGS) entry which is preliminary data.</text>
</comment>
<name>A0AAD6YMR0_9AGAR</name>
<sequence length="190" mass="20554">MPPPITPPDEHAAAAPSKKKLREMKLRADPLADVLGPTLVRCLGCGAAIKLSHKSEYDASHWTRHRARCLKKAKAHEAARRSKGKAQPEVGDAGIGRGAARPRARVCSASSDSSAGTSSPTLSSRALTPPEPDDDDVDSEDDEMAPRPKTVDALDRETSPGPAFHASSAELYRWKSWDWSQLRSRFLPSP</sequence>
<keyword evidence="3" id="KW-1185">Reference proteome</keyword>
<feature type="region of interest" description="Disordered" evidence="1">
    <location>
        <begin position="56"/>
        <end position="167"/>
    </location>
</feature>
<feature type="compositionally biased region" description="Acidic residues" evidence="1">
    <location>
        <begin position="131"/>
        <end position="143"/>
    </location>
</feature>
<organism evidence="2 3">
    <name type="scientific">Mycena pura</name>
    <dbReference type="NCBI Taxonomy" id="153505"/>
    <lineage>
        <taxon>Eukaryota</taxon>
        <taxon>Fungi</taxon>
        <taxon>Dikarya</taxon>
        <taxon>Basidiomycota</taxon>
        <taxon>Agaricomycotina</taxon>
        <taxon>Agaricomycetes</taxon>
        <taxon>Agaricomycetidae</taxon>
        <taxon>Agaricales</taxon>
        <taxon>Marasmiineae</taxon>
        <taxon>Mycenaceae</taxon>
        <taxon>Mycena</taxon>
    </lineage>
</organism>